<dbReference type="RefSeq" id="WP_111653350.1">
    <property type="nucleotide sequence ID" value="NZ_JACHWI010000002.1"/>
</dbReference>
<dbReference type="InterPro" id="IPR002347">
    <property type="entry name" value="SDR_fam"/>
</dbReference>
<reference evidence="2 3" key="1">
    <citation type="submission" date="2018-06" db="EMBL/GenBank/DDBJ databases">
        <title>Genomic Encyclopedia of Type Strains, Phase III (KMG-III): the genomes of soil and plant-associated and newly described type strains.</title>
        <authorList>
            <person name="Whitman W."/>
        </authorList>
    </citation>
    <scope>NUCLEOTIDE SEQUENCE [LARGE SCALE GENOMIC DNA]</scope>
    <source>
        <strain evidence="2 3">CGMCC 4.7090</strain>
    </source>
</reference>
<dbReference type="Gene3D" id="3.40.50.720">
    <property type="entry name" value="NAD(P)-binding Rossmann-like Domain"/>
    <property type="match status" value="1"/>
</dbReference>
<name>A0A327Z9R8_9ACTN</name>
<evidence type="ECO:0000313" key="3">
    <source>
        <dbReference type="Proteomes" id="UP000249341"/>
    </source>
</evidence>
<dbReference type="OrthoDB" id="9804774at2"/>
<dbReference type="GO" id="GO:0016616">
    <property type="term" value="F:oxidoreductase activity, acting on the CH-OH group of donors, NAD or NADP as acceptor"/>
    <property type="evidence" value="ECO:0007669"/>
    <property type="project" value="TreeGrafter"/>
</dbReference>
<proteinExistence type="inferred from homology"/>
<dbReference type="SUPFAM" id="SSF51735">
    <property type="entry name" value="NAD(P)-binding Rossmann-fold domains"/>
    <property type="match status" value="1"/>
</dbReference>
<gene>
    <name evidence="2" type="ORF">B0I29_12018</name>
</gene>
<dbReference type="PRINTS" id="PR00081">
    <property type="entry name" value="GDHRDH"/>
</dbReference>
<dbReference type="EMBL" id="QLMJ01000020">
    <property type="protein sequence ID" value="RAK28251.1"/>
    <property type="molecule type" value="Genomic_DNA"/>
</dbReference>
<dbReference type="Proteomes" id="UP000249341">
    <property type="component" value="Unassembled WGS sequence"/>
</dbReference>
<dbReference type="PANTHER" id="PTHR42760">
    <property type="entry name" value="SHORT-CHAIN DEHYDROGENASES/REDUCTASES FAMILY MEMBER"/>
    <property type="match status" value="1"/>
</dbReference>
<comment type="similarity">
    <text evidence="1">Belongs to the short-chain dehydrogenases/reductases (SDR) family.</text>
</comment>
<dbReference type="GO" id="GO:0030497">
    <property type="term" value="P:fatty acid elongation"/>
    <property type="evidence" value="ECO:0007669"/>
    <property type="project" value="TreeGrafter"/>
</dbReference>
<sequence length="224" mass="22817">MDIRHRVAIVTGGASGTGRVIASRLSDLGATVIVADIADGTDVTTDAGRAEILDSASRAGGPHILVNNAGGWSPSGLGFPDASPHDWRTALELNLGAPMALTQLCLPIMARLGGGAVVNIASEAALGDEPYGSPEYAAAKAGLIRFSTSVAQTQGVRVNCLVPGWIGLDRAHAQVAALSPAEQAALPPLIPPEEVADAVVEMIANDALAGKVAVLEGGRPRRLR</sequence>
<dbReference type="PANTHER" id="PTHR42760:SF129">
    <property type="entry name" value="OXIDOREDUCTASE"/>
    <property type="match status" value="1"/>
</dbReference>
<dbReference type="CDD" id="cd05233">
    <property type="entry name" value="SDR_c"/>
    <property type="match status" value="1"/>
</dbReference>
<protein>
    <submittedName>
        <fullName evidence="2">3-oxoacyl-[acyl-carrier protein] reductase/15-hydroxyprostaglandin dehydrogenase (NAD)/7-alpha-hydroxysteroid dehydrogenase</fullName>
    </submittedName>
</protein>
<accession>A0A327Z9R8</accession>
<dbReference type="InterPro" id="IPR036291">
    <property type="entry name" value="NAD(P)-bd_dom_sf"/>
</dbReference>
<organism evidence="2 3">
    <name type="scientific">Actinoplanes lutulentus</name>
    <dbReference type="NCBI Taxonomy" id="1287878"/>
    <lineage>
        <taxon>Bacteria</taxon>
        <taxon>Bacillati</taxon>
        <taxon>Actinomycetota</taxon>
        <taxon>Actinomycetes</taxon>
        <taxon>Micromonosporales</taxon>
        <taxon>Micromonosporaceae</taxon>
        <taxon>Actinoplanes</taxon>
    </lineage>
</organism>
<keyword evidence="3" id="KW-1185">Reference proteome</keyword>
<dbReference type="PRINTS" id="PR00080">
    <property type="entry name" value="SDRFAMILY"/>
</dbReference>
<dbReference type="AlphaFoldDB" id="A0A327Z9R8"/>
<evidence type="ECO:0000256" key="1">
    <source>
        <dbReference type="ARBA" id="ARBA00006484"/>
    </source>
</evidence>
<evidence type="ECO:0000313" key="2">
    <source>
        <dbReference type="EMBL" id="RAK28251.1"/>
    </source>
</evidence>
<dbReference type="Pfam" id="PF13561">
    <property type="entry name" value="adh_short_C2"/>
    <property type="match status" value="1"/>
</dbReference>
<comment type="caution">
    <text evidence="2">The sequence shown here is derived from an EMBL/GenBank/DDBJ whole genome shotgun (WGS) entry which is preliminary data.</text>
</comment>